<keyword evidence="5 7" id="KW-0689">Ribosomal protein</keyword>
<dbReference type="Gene3D" id="1.10.10.250">
    <property type="entry name" value="Ribosomal protein L11, C-terminal domain"/>
    <property type="match status" value="1"/>
</dbReference>
<comment type="function">
    <text evidence="7 9">Forms part of the ribosomal stalk which helps the ribosome interact with GTP-bound translation factors.</text>
</comment>
<dbReference type="SMART" id="SM00649">
    <property type="entry name" value="RL11"/>
    <property type="match status" value="1"/>
</dbReference>
<evidence type="ECO:0000256" key="6">
    <source>
        <dbReference type="ARBA" id="ARBA00023274"/>
    </source>
</evidence>
<proteinExistence type="inferred from homology"/>
<dbReference type="InterPro" id="IPR036796">
    <property type="entry name" value="Ribosomal_uL11_N_sf"/>
</dbReference>
<evidence type="ECO:0000256" key="4">
    <source>
        <dbReference type="ARBA" id="ARBA00022884"/>
    </source>
</evidence>
<evidence type="ECO:0000256" key="8">
    <source>
        <dbReference type="RuleBase" id="RU003978"/>
    </source>
</evidence>
<dbReference type="PANTHER" id="PTHR11661">
    <property type="entry name" value="60S RIBOSOMAL PROTEIN L12"/>
    <property type="match status" value="1"/>
</dbReference>
<dbReference type="AlphaFoldDB" id="A0A0G1GPE9"/>
<evidence type="ECO:0000313" key="13">
    <source>
        <dbReference type="Proteomes" id="UP000034069"/>
    </source>
</evidence>
<comment type="similarity">
    <text evidence="1 7 8">Belongs to the universal ribosomal protein uL11 family.</text>
</comment>
<dbReference type="Pfam" id="PF00298">
    <property type="entry name" value="Ribosomal_L11"/>
    <property type="match status" value="1"/>
</dbReference>
<dbReference type="SUPFAM" id="SSF54747">
    <property type="entry name" value="Ribosomal L11/L12e N-terminal domain"/>
    <property type="match status" value="1"/>
</dbReference>
<dbReference type="InterPro" id="IPR006519">
    <property type="entry name" value="Ribosomal_uL11_bac-typ"/>
</dbReference>
<dbReference type="GO" id="GO:0006412">
    <property type="term" value="P:translation"/>
    <property type="evidence" value="ECO:0007669"/>
    <property type="project" value="UniProtKB-UniRule"/>
</dbReference>
<dbReference type="NCBIfam" id="TIGR01632">
    <property type="entry name" value="L11_bact"/>
    <property type="match status" value="1"/>
</dbReference>
<feature type="domain" description="Large ribosomal subunit protein uL11 N-terminal" evidence="11">
    <location>
        <begin position="9"/>
        <end position="66"/>
    </location>
</feature>
<organism evidence="12 13">
    <name type="scientific">Candidatus Collierbacteria bacterium GW2011_GWA1_44_12</name>
    <dbReference type="NCBI Taxonomy" id="1618376"/>
    <lineage>
        <taxon>Bacteria</taxon>
        <taxon>Candidatus Collieribacteriota</taxon>
    </lineage>
</organism>
<dbReference type="Proteomes" id="UP000034069">
    <property type="component" value="Unassembled WGS sequence"/>
</dbReference>
<dbReference type="InterPro" id="IPR020783">
    <property type="entry name" value="Ribosomal_uL11_C"/>
</dbReference>
<evidence type="ECO:0000256" key="5">
    <source>
        <dbReference type="ARBA" id="ARBA00022980"/>
    </source>
</evidence>
<evidence type="ECO:0000259" key="10">
    <source>
        <dbReference type="Pfam" id="PF00298"/>
    </source>
</evidence>
<sequence>MAKKVKAILKLNLPAGSANPAPPVGPALGQHGVNIMEFITQYNAKTAEMRGQIIPALVTIFEDRSFKFELKTPPVSALIKQALNLKLGSAEPHKLKVGTITLDQVRAIAEKKMADMNTTNVESAMEMIKGTAKSMGINISDK</sequence>
<dbReference type="GO" id="GO:0070180">
    <property type="term" value="F:large ribosomal subunit rRNA binding"/>
    <property type="evidence" value="ECO:0007669"/>
    <property type="project" value="UniProtKB-UniRule"/>
</dbReference>
<accession>A0A0G1GPE9</accession>
<dbReference type="HAMAP" id="MF_00736">
    <property type="entry name" value="Ribosomal_uL11"/>
    <property type="match status" value="1"/>
</dbReference>
<dbReference type="FunFam" id="3.30.1550.10:FF:000005">
    <property type="entry name" value="50S ribosomal protein L11"/>
    <property type="match status" value="1"/>
</dbReference>
<dbReference type="EMBL" id="LCHN01000001">
    <property type="protein sequence ID" value="KKT36410.1"/>
    <property type="molecule type" value="Genomic_DNA"/>
</dbReference>
<dbReference type="PANTHER" id="PTHR11661:SF1">
    <property type="entry name" value="LARGE RIBOSOMAL SUBUNIT PROTEIN UL11M"/>
    <property type="match status" value="1"/>
</dbReference>
<evidence type="ECO:0000256" key="2">
    <source>
        <dbReference type="ARBA" id="ARBA00022481"/>
    </source>
</evidence>
<dbReference type="CDD" id="cd00349">
    <property type="entry name" value="Ribosomal_L11"/>
    <property type="match status" value="1"/>
</dbReference>
<dbReference type="GO" id="GO:0022625">
    <property type="term" value="C:cytosolic large ribosomal subunit"/>
    <property type="evidence" value="ECO:0007669"/>
    <property type="project" value="TreeGrafter"/>
</dbReference>
<dbReference type="SUPFAM" id="SSF46906">
    <property type="entry name" value="Ribosomal protein L11, C-terminal domain"/>
    <property type="match status" value="1"/>
</dbReference>
<evidence type="ECO:0000256" key="7">
    <source>
        <dbReference type="HAMAP-Rule" id="MF_00736"/>
    </source>
</evidence>
<dbReference type="Gene3D" id="3.30.1550.10">
    <property type="entry name" value="Ribosomal protein L11/L12, N-terminal domain"/>
    <property type="match status" value="1"/>
</dbReference>
<evidence type="ECO:0000256" key="9">
    <source>
        <dbReference type="RuleBase" id="RU003979"/>
    </source>
</evidence>
<name>A0A0G1GPE9_9BACT</name>
<comment type="subunit">
    <text evidence="7">Part of the ribosomal stalk of the 50S ribosomal subunit. Interacts with L10 and the large rRNA to form the base of the stalk. L10 forms an elongated spine to which L12 dimers bind in a sequential fashion forming a multimeric L10(L12)X complex.</text>
</comment>
<gene>
    <name evidence="7" type="primary">rplK</name>
    <name evidence="12" type="ORF">UW23_C0001G0020</name>
</gene>
<reference evidence="12 13" key="1">
    <citation type="journal article" date="2015" name="Nature">
        <title>rRNA introns, odd ribosomes, and small enigmatic genomes across a large radiation of phyla.</title>
        <authorList>
            <person name="Brown C.T."/>
            <person name="Hug L.A."/>
            <person name="Thomas B.C."/>
            <person name="Sharon I."/>
            <person name="Castelle C.J."/>
            <person name="Singh A."/>
            <person name="Wilkins M.J."/>
            <person name="Williams K.H."/>
            <person name="Banfield J.F."/>
        </authorList>
    </citation>
    <scope>NUCLEOTIDE SEQUENCE [LARGE SCALE GENOMIC DNA]</scope>
</reference>
<keyword evidence="6 7" id="KW-0687">Ribonucleoprotein</keyword>
<dbReference type="InterPro" id="IPR036769">
    <property type="entry name" value="Ribosomal_uL11_C_sf"/>
</dbReference>
<dbReference type="GO" id="GO:0003735">
    <property type="term" value="F:structural constituent of ribosome"/>
    <property type="evidence" value="ECO:0007669"/>
    <property type="project" value="InterPro"/>
</dbReference>
<keyword evidence="2 7" id="KW-0488">Methylation</keyword>
<evidence type="ECO:0000256" key="3">
    <source>
        <dbReference type="ARBA" id="ARBA00022730"/>
    </source>
</evidence>
<evidence type="ECO:0000259" key="11">
    <source>
        <dbReference type="Pfam" id="PF03946"/>
    </source>
</evidence>
<comment type="caution">
    <text evidence="12">The sequence shown here is derived from an EMBL/GenBank/DDBJ whole genome shotgun (WGS) entry which is preliminary data.</text>
</comment>
<keyword evidence="4 7" id="KW-0694">RNA-binding</keyword>
<evidence type="ECO:0000256" key="1">
    <source>
        <dbReference type="ARBA" id="ARBA00010537"/>
    </source>
</evidence>
<keyword evidence="3 7" id="KW-0699">rRNA-binding</keyword>
<evidence type="ECO:0000313" key="12">
    <source>
        <dbReference type="EMBL" id="KKT36410.1"/>
    </source>
</evidence>
<dbReference type="Pfam" id="PF03946">
    <property type="entry name" value="Ribosomal_L11_N"/>
    <property type="match status" value="1"/>
</dbReference>
<dbReference type="FunFam" id="1.10.10.250:FF:000001">
    <property type="entry name" value="50S ribosomal protein L11"/>
    <property type="match status" value="1"/>
</dbReference>
<comment type="PTM">
    <text evidence="7 9">One or more lysine residues are methylated.</text>
</comment>
<feature type="domain" description="Large ribosomal subunit protein uL11 C-terminal" evidence="10">
    <location>
        <begin position="71"/>
        <end position="139"/>
    </location>
</feature>
<protein>
    <recommendedName>
        <fullName evidence="7">Large ribosomal subunit protein uL11</fullName>
    </recommendedName>
</protein>
<dbReference type="InterPro" id="IPR020784">
    <property type="entry name" value="Ribosomal_uL11_N"/>
</dbReference>
<dbReference type="InterPro" id="IPR000911">
    <property type="entry name" value="Ribosomal_uL11"/>
</dbReference>
<dbReference type="PATRIC" id="fig|1618376.3.peg.22"/>